<accession>A0A974XUY5</accession>
<keyword evidence="3" id="KW-0732">Signal</keyword>
<evidence type="ECO:0000313" key="10">
    <source>
        <dbReference type="Proteomes" id="UP000663281"/>
    </source>
</evidence>
<dbReference type="PROSITE" id="PS51781">
    <property type="entry name" value="SH3B"/>
    <property type="match status" value="1"/>
</dbReference>
<feature type="coiled-coil region" evidence="6">
    <location>
        <begin position="103"/>
        <end position="165"/>
    </location>
</feature>
<dbReference type="Gene3D" id="1.20.5.340">
    <property type="match status" value="1"/>
</dbReference>
<dbReference type="Gene3D" id="2.30.30.40">
    <property type="entry name" value="SH3 Domains"/>
    <property type="match status" value="1"/>
</dbReference>
<gene>
    <name evidence="9" type="ORF">JYB88_03605</name>
</gene>
<dbReference type="NCBIfam" id="TIGR04211">
    <property type="entry name" value="SH3_and_anchor"/>
    <property type="match status" value="1"/>
</dbReference>
<keyword evidence="4 7" id="KW-1133">Transmembrane helix</keyword>
<evidence type="ECO:0000313" key="9">
    <source>
        <dbReference type="EMBL" id="QSX30759.1"/>
    </source>
</evidence>
<feature type="domain" description="SH3b" evidence="8">
    <location>
        <begin position="31"/>
        <end position="97"/>
    </location>
</feature>
<organism evidence="9 10">
    <name type="scientific">Shewanella cyperi</name>
    <dbReference type="NCBI Taxonomy" id="2814292"/>
    <lineage>
        <taxon>Bacteria</taxon>
        <taxon>Pseudomonadati</taxon>
        <taxon>Pseudomonadota</taxon>
        <taxon>Gammaproteobacteria</taxon>
        <taxon>Alteromonadales</taxon>
        <taxon>Shewanellaceae</taxon>
        <taxon>Shewanella</taxon>
    </lineage>
</organism>
<proteinExistence type="predicted"/>
<dbReference type="Proteomes" id="UP000663281">
    <property type="component" value="Chromosome"/>
</dbReference>
<dbReference type="SMART" id="SM00287">
    <property type="entry name" value="SH3b"/>
    <property type="match status" value="1"/>
</dbReference>
<dbReference type="InterPro" id="IPR016476">
    <property type="entry name" value="SH3_dom_pro"/>
</dbReference>
<comment type="subcellular location">
    <subcellularLocation>
        <location evidence="1">Membrane</location>
        <topology evidence="1">Single-pass membrane protein</topology>
    </subcellularLocation>
</comment>
<dbReference type="AlphaFoldDB" id="A0A974XUY5"/>
<dbReference type="PIRSF" id="PIRSF006158">
    <property type="entry name" value="UCP006158_SH3"/>
    <property type="match status" value="1"/>
</dbReference>
<evidence type="ECO:0000256" key="4">
    <source>
        <dbReference type="ARBA" id="ARBA00022989"/>
    </source>
</evidence>
<evidence type="ECO:0000256" key="5">
    <source>
        <dbReference type="ARBA" id="ARBA00023136"/>
    </source>
</evidence>
<dbReference type="GO" id="GO:0016020">
    <property type="term" value="C:membrane"/>
    <property type="evidence" value="ECO:0007669"/>
    <property type="project" value="UniProtKB-SubCell"/>
</dbReference>
<protein>
    <submittedName>
        <fullName evidence="9">TIGR04211 family SH3 domain-containing protein</fullName>
    </submittedName>
</protein>
<reference evidence="9 10" key="1">
    <citation type="submission" date="2021-03" db="EMBL/GenBank/DDBJ databases">
        <title>Novel species identification of genus Shewanella.</title>
        <authorList>
            <person name="Liu G."/>
            <person name="Zhang Q."/>
        </authorList>
    </citation>
    <scope>NUCLEOTIDE SEQUENCE [LARGE SCALE GENOMIC DNA]</scope>
    <source>
        <strain evidence="9 10">FJAT-53726</strain>
    </source>
</reference>
<dbReference type="EMBL" id="CP071504">
    <property type="protein sequence ID" value="QSX30759.1"/>
    <property type="molecule type" value="Genomic_DNA"/>
</dbReference>
<evidence type="ECO:0000256" key="7">
    <source>
        <dbReference type="SAM" id="Phobius"/>
    </source>
</evidence>
<evidence type="ECO:0000256" key="1">
    <source>
        <dbReference type="ARBA" id="ARBA00004167"/>
    </source>
</evidence>
<keyword evidence="2 7" id="KW-0812">Transmembrane</keyword>
<dbReference type="KEGG" id="scyp:JYB88_03605"/>
<evidence type="ECO:0000256" key="2">
    <source>
        <dbReference type="ARBA" id="ARBA00022692"/>
    </source>
</evidence>
<keyword evidence="5 7" id="KW-0472">Membrane</keyword>
<dbReference type="SUPFAM" id="SSF57997">
    <property type="entry name" value="Tropomyosin"/>
    <property type="match status" value="1"/>
</dbReference>
<keyword evidence="6" id="KW-0175">Coiled coil</keyword>
<dbReference type="Pfam" id="PF08239">
    <property type="entry name" value="SH3_3"/>
    <property type="match status" value="1"/>
</dbReference>
<evidence type="ECO:0000256" key="6">
    <source>
        <dbReference type="SAM" id="Coils"/>
    </source>
</evidence>
<feature type="transmembrane region" description="Helical" evidence="7">
    <location>
        <begin position="170"/>
        <end position="191"/>
    </location>
</feature>
<evidence type="ECO:0000256" key="3">
    <source>
        <dbReference type="ARBA" id="ARBA00022729"/>
    </source>
</evidence>
<sequence>MWLSFALENSAVMRFLLLAGALLLSPALLAAGQQRYISDNVFIYLHNGPGTQYRILGSIEAGQPVQFLGETQDDYSKVIDHKGREGWVANDMLSNEPSLRERMPQLETELASVKEQLANLEANQSDAGSRIENLQTQLKQAEDALAKANQERDSAMAKVNDVQDNARYRMWQEGGLIAAIGALIGIILVYLPRPQRRKKNRWM</sequence>
<evidence type="ECO:0000259" key="8">
    <source>
        <dbReference type="PROSITE" id="PS51781"/>
    </source>
</evidence>
<name>A0A974XUY5_9GAMM</name>
<keyword evidence="10" id="KW-1185">Reference proteome</keyword>
<dbReference type="InterPro" id="IPR003646">
    <property type="entry name" value="SH3-like_bac-type"/>
</dbReference>